<dbReference type="KEGG" id="glt:GlitD10_2147"/>
<dbReference type="RefSeq" id="WP_084111708.1">
    <property type="nucleotide sequence ID" value="NZ_CP017675.1"/>
</dbReference>
<dbReference type="Proteomes" id="UP000180235">
    <property type="component" value="Chromosome"/>
</dbReference>
<proteinExistence type="predicted"/>
<name>A0A1J0AEW7_9CYAN</name>
<accession>A0A1J0AEW7</accession>
<dbReference type="OrthoDB" id="508938at2"/>
<dbReference type="STRING" id="1188229.GlitD10_2147"/>
<organism evidence="1 2">
    <name type="scientific">Gloeomargarita lithophora Alchichica-D10</name>
    <dbReference type="NCBI Taxonomy" id="1188229"/>
    <lineage>
        <taxon>Bacteria</taxon>
        <taxon>Bacillati</taxon>
        <taxon>Cyanobacteriota</taxon>
        <taxon>Cyanophyceae</taxon>
        <taxon>Gloeomargaritales</taxon>
        <taxon>Gloeomargaritaceae</taxon>
        <taxon>Gloeomargarita</taxon>
    </lineage>
</organism>
<gene>
    <name evidence="1" type="ORF">GlitD10_2147</name>
</gene>
<evidence type="ECO:0008006" key="3">
    <source>
        <dbReference type="Google" id="ProtNLM"/>
    </source>
</evidence>
<reference evidence="1 2" key="1">
    <citation type="submission" date="2016-10" db="EMBL/GenBank/DDBJ databases">
        <title>Description of Gloeomargarita lithophora gen. nov., sp. nov., a thylakoid-bearing basal-branching cyanobacterium with intracellular carbonates, and proposal for Gloeomargaritales ord. nov.</title>
        <authorList>
            <person name="Moreira D."/>
            <person name="Tavera R."/>
            <person name="Benzerara K."/>
            <person name="Skouri-Panet F."/>
            <person name="Couradeau E."/>
            <person name="Gerard E."/>
            <person name="Loussert C."/>
            <person name="Novelo E."/>
            <person name="Zivanovic Y."/>
            <person name="Lopez-Garcia P."/>
        </authorList>
    </citation>
    <scope>NUCLEOTIDE SEQUENCE [LARGE SCALE GENOMIC DNA]</scope>
    <source>
        <strain evidence="1 2">D10</strain>
    </source>
</reference>
<keyword evidence="2" id="KW-1185">Reference proteome</keyword>
<evidence type="ECO:0000313" key="2">
    <source>
        <dbReference type="Proteomes" id="UP000180235"/>
    </source>
</evidence>
<dbReference type="CDD" id="cd00719">
    <property type="entry name" value="GIY-YIG_SF"/>
    <property type="match status" value="1"/>
</dbReference>
<dbReference type="EMBL" id="CP017675">
    <property type="protein sequence ID" value="APB34476.1"/>
    <property type="molecule type" value="Genomic_DNA"/>
</dbReference>
<evidence type="ECO:0000313" key="1">
    <source>
        <dbReference type="EMBL" id="APB34476.1"/>
    </source>
</evidence>
<dbReference type="AlphaFoldDB" id="A0A1J0AEW7"/>
<protein>
    <recommendedName>
        <fullName evidence="3">GIY-YIG domain-containing protein</fullName>
    </recommendedName>
</protein>
<sequence>MAESEQINLFNPPQWRAMGVPGIYRTGQPPAAWDGEQWQLWKQKIMHYQQQQTQIPCQQTDLFAPEMVGISGRINPFELAKTSDQFFRLPSQFTHGDACIYFVLDQAAPLILYIGETVNARQRWQGHHDCKTYLSYYLDDHRHYQLDTQIHWAFDWQVPRATRPRQKLEQDLIRHWLPPFNKESWCRWGAPWRIHYRATTE</sequence>